<dbReference type="Proteomes" id="UP000297747">
    <property type="component" value="Unassembled WGS sequence"/>
</dbReference>
<reference evidence="2 5" key="3">
    <citation type="submission" date="2018-06" db="EMBL/GenBank/DDBJ databases">
        <authorList>
            <consortium name="Pathogen Informatics"/>
            <person name="Doyle S."/>
        </authorList>
    </citation>
    <scope>NUCLEOTIDE SEQUENCE [LARGE SCALE GENOMIC DNA]</scope>
    <source>
        <strain evidence="2 5">NCTC12957</strain>
    </source>
</reference>
<gene>
    <name evidence="1" type="ORF">BU200_00415</name>
    <name evidence="3" type="ORF">E4U01_02890</name>
    <name evidence="2" type="ORF">NCTC12957_01248</name>
</gene>
<proteinExistence type="predicted"/>
<evidence type="ECO:0000313" key="3">
    <source>
        <dbReference type="EMBL" id="TFU31312.1"/>
    </source>
</evidence>
<sequence>MKEIGYLPVRESLGYNNVKQALNIVFSIDLDTLPVTTGQFEDFGFIIEYNSIQIDMGISSTGKNLQFNIGEGGTFDVLLPNPNYPEKSFMSRRFFYNFIDDSHIKENVKYALGKDEKAIEYTMHILKDYLDSDAAKVLLKNNGS</sequence>
<dbReference type="Proteomes" id="UP000255213">
    <property type="component" value="Unassembled WGS sequence"/>
</dbReference>
<keyword evidence="4" id="KW-1185">Reference proteome</keyword>
<dbReference type="OrthoDB" id="2224469at2"/>
<dbReference type="EMBL" id="MSJL01000002">
    <property type="protein sequence ID" value="OLF50684.1"/>
    <property type="molecule type" value="Genomic_DNA"/>
</dbReference>
<name>A0A1Q8EFW6_STRAI</name>
<evidence type="ECO:0000313" key="6">
    <source>
        <dbReference type="Proteomes" id="UP000297747"/>
    </source>
</evidence>
<reference evidence="3 6" key="4">
    <citation type="submission" date="2019-03" db="EMBL/GenBank/DDBJ databases">
        <title>Diversity of the mouse oral microbiome.</title>
        <authorList>
            <person name="Joseph S."/>
            <person name="Aduse-Opoku J."/>
            <person name="Curtis M."/>
            <person name="Wade W."/>
            <person name="Hashim A."/>
        </authorList>
    </citation>
    <scope>NUCLEOTIDE SEQUENCE [LARGE SCALE GENOMIC DNA]</scope>
    <source>
        <strain evidence="3 6">HT4</strain>
    </source>
</reference>
<organism evidence="1 4">
    <name type="scientific">Streptococcus acidominimus</name>
    <dbReference type="NCBI Taxonomy" id="1326"/>
    <lineage>
        <taxon>Bacteria</taxon>
        <taxon>Bacillati</taxon>
        <taxon>Bacillota</taxon>
        <taxon>Bacilli</taxon>
        <taxon>Lactobacillales</taxon>
        <taxon>Streptococcaceae</taxon>
        <taxon>Streptococcus</taxon>
    </lineage>
</organism>
<reference evidence="1" key="2">
    <citation type="submission" date="2016-12" db="EMBL/GenBank/DDBJ databases">
        <authorList>
            <person name="Song W.-J."/>
            <person name="Kurnit D.M."/>
        </authorList>
    </citation>
    <scope>NUCLEOTIDE SEQUENCE [LARGE SCALE GENOMIC DNA]</scope>
    <source>
        <strain evidence="1">ATCC 51725</strain>
    </source>
</reference>
<dbReference type="EMBL" id="UHEN01000001">
    <property type="protein sequence ID" value="SUN07547.1"/>
    <property type="molecule type" value="Genomic_DNA"/>
</dbReference>
<dbReference type="AlphaFoldDB" id="A0A1Q8EFW6"/>
<protein>
    <submittedName>
        <fullName evidence="1">Uncharacterized protein</fullName>
    </submittedName>
</protein>
<accession>A0A1Q8EFW6</accession>
<evidence type="ECO:0000313" key="4">
    <source>
        <dbReference type="Proteomes" id="UP000186437"/>
    </source>
</evidence>
<reference evidence="4" key="1">
    <citation type="submission" date="2016-12" db="EMBL/GenBank/DDBJ databases">
        <authorList>
            <person name="Gulvik C.A."/>
        </authorList>
    </citation>
    <scope>NUCLEOTIDE SEQUENCE [LARGE SCALE GENOMIC DNA]</scope>
    <source>
        <strain evidence="4">ATCC 51725</strain>
    </source>
</reference>
<evidence type="ECO:0000313" key="1">
    <source>
        <dbReference type="EMBL" id="OLF50684.1"/>
    </source>
</evidence>
<evidence type="ECO:0000313" key="2">
    <source>
        <dbReference type="EMBL" id="SUN07547.1"/>
    </source>
</evidence>
<dbReference type="Proteomes" id="UP000186437">
    <property type="component" value="Unassembled WGS sequence"/>
</dbReference>
<dbReference type="EMBL" id="SPQA01000006">
    <property type="protein sequence ID" value="TFU31312.1"/>
    <property type="molecule type" value="Genomic_DNA"/>
</dbReference>
<dbReference type="RefSeq" id="WP_075098268.1">
    <property type="nucleotide sequence ID" value="NZ_CAKOCW010000035.1"/>
</dbReference>
<evidence type="ECO:0000313" key="5">
    <source>
        <dbReference type="Proteomes" id="UP000255213"/>
    </source>
</evidence>